<dbReference type="SFLD" id="SFLDG00358">
    <property type="entry name" value="Main_(cytGST)"/>
    <property type="match status" value="1"/>
</dbReference>
<dbReference type="GO" id="GO:0004602">
    <property type="term" value="F:glutathione peroxidase activity"/>
    <property type="evidence" value="ECO:0007669"/>
    <property type="project" value="UniProtKB-ARBA"/>
</dbReference>
<comment type="similarity">
    <text evidence="1">Belongs to the GST superfamily.</text>
</comment>
<reference evidence="7 8" key="1">
    <citation type="submission" date="2016-07" db="EMBL/GenBank/DDBJ databases">
        <title>Pervasive Adenine N6-methylation of Active Genes in Fungi.</title>
        <authorList>
            <consortium name="DOE Joint Genome Institute"/>
            <person name="Mondo S.J."/>
            <person name="Dannebaum R.O."/>
            <person name="Kuo R.C."/>
            <person name="Labutti K."/>
            <person name="Haridas S."/>
            <person name="Kuo A."/>
            <person name="Salamov A."/>
            <person name="Ahrendt S.R."/>
            <person name="Lipzen A."/>
            <person name="Sullivan W."/>
            <person name="Andreopoulos W.B."/>
            <person name="Clum A."/>
            <person name="Lindquist E."/>
            <person name="Daum C."/>
            <person name="Ramamoorthy G.K."/>
            <person name="Gryganskyi A."/>
            <person name="Culley D."/>
            <person name="Magnuson J.K."/>
            <person name="James T.Y."/>
            <person name="O'Malley M.A."/>
            <person name="Stajich J.E."/>
            <person name="Spatafora J.W."/>
            <person name="Visel A."/>
            <person name="Grigoriev I.V."/>
        </authorList>
    </citation>
    <scope>NUCLEOTIDE SEQUENCE [LARGE SCALE GENOMIC DNA]</scope>
    <source>
        <strain evidence="7 8">CBS 115471</strain>
    </source>
</reference>
<feature type="domain" description="GST C-terminal" evidence="6">
    <location>
        <begin position="115"/>
        <end position="259"/>
    </location>
</feature>
<evidence type="ECO:0000259" key="6">
    <source>
        <dbReference type="PROSITE" id="PS50405"/>
    </source>
</evidence>
<gene>
    <name evidence="7" type="ORF">BCR34DRAFT_597754</name>
</gene>
<evidence type="ECO:0000256" key="3">
    <source>
        <dbReference type="ARBA" id="ARBA00022679"/>
    </source>
</evidence>
<sequence>MSSAPTSANQQGAKITVYWLDKSRAQRILWLLEELNLEYELKTYKRGEDKLAPPELKEVHPLGKSPIVGIQAAGAEKPLILAESATIVEYLAEHFGSYLMPKKYPEGKEGTIGGETEEWLKYQYLMHYAEGSLMTILILTLVINNIRNAPVPFFLKPITRGIASKIDESFINKEIDTHMTFLEEYLAKSPNDGEFWVGSSLTGADIMMLFCLEGATQRAKLEEKYPKLYAYVRRMQTREAYKRAADKATEANGEKYVPYSDIKM</sequence>
<evidence type="ECO:0000313" key="7">
    <source>
        <dbReference type="EMBL" id="ORY16477.1"/>
    </source>
</evidence>
<evidence type="ECO:0000313" key="8">
    <source>
        <dbReference type="Proteomes" id="UP000193144"/>
    </source>
</evidence>
<dbReference type="AlphaFoldDB" id="A0A1Y2A2E2"/>
<dbReference type="CDD" id="cd03189">
    <property type="entry name" value="GST_C_GTT1_like"/>
    <property type="match status" value="1"/>
</dbReference>
<dbReference type="PROSITE" id="PS50404">
    <property type="entry name" value="GST_NTER"/>
    <property type="match status" value="1"/>
</dbReference>
<accession>A0A1Y2A2E2</accession>
<proteinExistence type="inferred from homology"/>
<dbReference type="Gene3D" id="3.40.30.10">
    <property type="entry name" value="Glutaredoxin"/>
    <property type="match status" value="1"/>
</dbReference>
<dbReference type="FunFam" id="3.40.30.10:FF:000156">
    <property type="entry name" value="Glutathione S-transferase 1"/>
    <property type="match status" value="1"/>
</dbReference>
<dbReference type="STRING" id="1231657.A0A1Y2A2E2"/>
<dbReference type="InterPro" id="IPR010987">
    <property type="entry name" value="Glutathione-S-Trfase_C-like"/>
</dbReference>
<evidence type="ECO:0000256" key="4">
    <source>
        <dbReference type="ARBA" id="ARBA00047960"/>
    </source>
</evidence>
<protein>
    <recommendedName>
        <fullName evidence="2">glutathione transferase</fullName>
        <ecNumber evidence="2">2.5.1.18</ecNumber>
    </recommendedName>
</protein>
<dbReference type="SUPFAM" id="SSF47616">
    <property type="entry name" value="GST C-terminal domain-like"/>
    <property type="match status" value="1"/>
</dbReference>
<dbReference type="InterPro" id="IPR036249">
    <property type="entry name" value="Thioredoxin-like_sf"/>
</dbReference>
<dbReference type="OrthoDB" id="2098326at2759"/>
<dbReference type="SUPFAM" id="SSF52833">
    <property type="entry name" value="Thioredoxin-like"/>
    <property type="match status" value="1"/>
</dbReference>
<comment type="catalytic activity">
    <reaction evidence="4">
        <text>RX + glutathione = an S-substituted glutathione + a halide anion + H(+)</text>
        <dbReference type="Rhea" id="RHEA:16437"/>
        <dbReference type="ChEBI" id="CHEBI:15378"/>
        <dbReference type="ChEBI" id="CHEBI:16042"/>
        <dbReference type="ChEBI" id="CHEBI:17792"/>
        <dbReference type="ChEBI" id="CHEBI:57925"/>
        <dbReference type="ChEBI" id="CHEBI:90779"/>
        <dbReference type="EC" id="2.5.1.18"/>
    </reaction>
</comment>
<dbReference type="CDD" id="cd03046">
    <property type="entry name" value="GST_N_GTT1_like"/>
    <property type="match status" value="1"/>
</dbReference>
<dbReference type="Pfam" id="PF14497">
    <property type="entry name" value="GST_C_3"/>
    <property type="match status" value="1"/>
</dbReference>
<dbReference type="PANTHER" id="PTHR44051">
    <property type="entry name" value="GLUTATHIONE S-TRANSFERASE-RELATED"/>
    <property type="match status" value="1"/>
</dbReference>
<dbReference type="EMBL" id="MCFA01000018">
    <property type="protein sequence ID" value="ORY16477.1"/>
    <property type="molecule type" value="Genomic_DNA"/>
</dbReference>
<dbReference type="InterPro" id="IPR004045">
    <property type="entry name" value="Glutathione_S-Trfase_N"/>
</dbReference>
<organism evidence="7 8">
    <name type="scientific">Clohesyomyces aquaticus</name>
    <dbReference type="NCBI Taxonomy" id="1231657"/>
    <lineage>
        <taxon>Eukaryota</taxon>
        <taxon>Fungi</taxon>
        <taxon>Dikarya</taxon>
        <taxon>Ascomycota</taxon>
        <taxon>Pezizomycotina</taxon>
        <taxon>Dothideomycetes</taxon>
        <taxon>Pleosporomycetidae</taxon>
        <taxon>Pleosporales</taxon>
        <taxon>Lindgomycetaceae</taxon>
        <taxon>Clohesyomyces</taxon>
    </lineage>
</organism>
<feature type="domain" description="GST N-terminal" evidence="5">
    <location>
        <begin position="12"/>
        <end position="99"/>
    </location>
</feature>
<dbReference type="Gene3D" id="1.20.1050.10">
    <property type="match status" value="1"/>
</dbReference>
<evidence type="ECO:0000259" key="5">
    <source>
        <dbReference type="PROSITE" id="PS50404"/>
    </source>
</evidence>
<dbReference type="GO" id="GO:0004364">
    <property type="term" value="F:glutathione transferase activity"/>
    <property type="evidence" value="ECO:0007669"/>
    <property type="project" value="UniProtKB-EC"/>
</dbReference>
<name>A0A1Y2A2E2_9PLEO</name>
<dbReference type="EC" id="2.5.1.18" evidence="2"/>
<dbReference type="InterPro" id="IPR040079">
    <property type="entry name" value="Glutathione_S-Trfase"/>
</dbReference>
<keyword evidence="3 7" id="KW-0808">Transferase</keyword>
<dbReference type="PROSITE" id="PS50405">
    <property type="entry name" value="GST_CTER"/>
    <property type="match status" value="1"/>
</dbReference>
<dbReference type="Proteomes" id="UP000193144">
    <property type="component" value="Unassembled WGS sequence"/>
</dbReference>
<evidence type="ECO:0000256" key="1">
    <source>
        <dbReference type="ARBA" id="ARBA00007409"/>
    </source>
</evidence>
<dbReference type="InterPro" id="IPR004046">
    <property type="entry name" value="GST_C"/>
</dbReference>
<dbReference type="Pfam" id="PF02798">
    <property type="entry name" value="GST_N"/>
    <property type="match status" value="1"/>
</dbReference>
<dbReference type="InterPro" id="IPR036282">
    <property type="entry name" value="Glutathione-S-Trfase_C_sf"/>
</dbReference>
<dbReference type="PANTHER" id="PTHR44051:SF9">
    <property type="entry name" value="GLUTATHIONE S-TRANSFERASE 1"/>
    <property type="match status" value="1"/>
</dbReference>
<comment type="caution">
    <text evidence="7">The sequence shown here is derived from an EMBL/GenBank/DDBJ whole genome shotgun (WGS) entry which is preliminary data.</text>
</comment>
<dbReference type="SFLD" id="SFLDS00019">
    <property type="entry name" value="Glutathione_Transferase_(cytos"/>
    <property type="match status" value="1"/>
</dbReference>
<evidence type="ECO:0000256" key="2">
    <source>
        <dbReference type="ARBA" id="ARBA00012452"/>
    </source>
</evidence>
<keyword evidence="8" id="KW-1185">Reference proteome</keyword>
<dbReference type="GO" id="GO:0005737">
    <property type="term" value="C:cytoplasm"/>
    <property type="evidence" value="ECO:0007669"/>
    <property type="project" value="UniProtKB-ARBA"/>
</dbReference>